<comment type="subcellular location">
    <subcellularLocation>
        <location evidence="1">Membrane</location>
        <topology evidence="1">Multi-pass membrane protein</topology>
    </subcellularLocation>
</comment>
<evidence type="ECO:0000256" key="6">
    <source>
        <dbReference type="PIRSR" id="PIRSR600175-1"/>
    </source>
</evidence>
<dbReference type="GO" id="GO:0046872">
    <property type="term" value="F:metal ion binding"/>
    <property type="evidence" value="ECO:0007669"/>
    <property type="project" value="UniProtKB-KW"/>
</dbReference>
<organism evidence="8 9">
    <name type="scientific">Oopsacas minuta</name>
    <dbReference type="NCBI Taxonomy" id="111878"/>
    <lineage>
        <taxon>Eukaryota</taxon>
        <taxon>Metazoa</taxon>
        <taxon>Porifera</taxon>
        <taxon>Hexactinellida</taxon>
        <taxon>Hexasterophora</taxon>
        <taxon>Lyssacinosida</taxon>
        <taxon>Leucopsacidae</taxon>
        <taxon>Oopsacas</taxon>
    </lineage>
</organism>
<evidence type="ECO:0000256" key="7">
    <source>
        <dbReference type="SAM" id="Phobius"/>
    </source>
</evidence>
<feature type="transmembrane region" description="Helical" evidence="7">
    <location>
        <begin position="269"/>
        <end position="289"/>
    </location>
</feature>
<keyword evidence="6" id="KW-0479">Metal-binding</keyword>
<feature type="transmembrane region" description="Helical" evidence="7">
    <location>
        <begin position="538"/>
        <end position="566"/>
    </location>
</feature>
<comment type="caution">
    <text evidence="8">The sequence shown here is derived from an EMBL/GenBank/DDBJ whole genome shotgun (WGS) entry which is preliminary data.</text>
</comment>
<proteinExistence type="predicted"/>
<keyword evidence="6" id="KW-0915">Sodium</keyword>
<evidence type="ECO:0000256" key="4">
    <source>
        <dbReference type="ARBA" id="ARBA00022989"/>
    </source>
</evidence>
<feature type="binding site" evidence="6">
    <location>
        <position position="357"/>
    </location>
    <ligand>
        <name>Na(+)</name>
        <dbReference type="ChEBI" id="CHEBI:29101"/>
        <label>1</label>
    </ligand>
</feature>
<evidence type="ECO:0000256" key="5">
    <source>
        <dbReference type="ARBA" id="ARBA00023136"/>
    </source>
</evidence>
<feature type="transmembrane region" description="Helical" evidence="7">
    <location>
        <begin position="586"/>
        <end position="609"/>
    </location>
</feature>
<feature type="transmembrane region" description="Helical" evidence="7">
    <location>
        <begin position="481"/>
        <end position="502"/>
    </location>
</feature>
<keyword evidence="2" id="KW-0813">Transport</keyword>
<dbReference type="InterPro" id="IPR037272">
    <property type="entry name" value="SNS_sf"/>
</dbReference>
<accession>A0AAV7K305</accession>
<keyword evidence="3 7" id="KW-0812">Transmembrane</keyword>
<name>A0AAV7K305_9METZ</name>
<feature type="transmembrane region" description="Helical" evidence="7">
    <location>
        <begin position="314"/>
        <end position="337"/>
    </location>
</feature>
<keyword evidence="5 7" id="KW-0472">Membrane</keyword>
<dbReference type="AlphaFoldDB" id="A0AAV7K305"/>
<feature type="transmembrane region" description="Helical" evidence="7">
    <location>
        <begin position="114"/>
        <end position="133"/>
    </location>
</feature>
<feature type="binding site" evidence="6">
    <location>
        <position position="421"/>
    </location>
    <ligand>
        <name>Na(+)</name>
        <dbReference type="ChEBI" id="CHEBI:29101"/>
        <label>1</label>
    </ligand>
</feature>
<dbReference type="PANTHER" id="PTHR11616">
    <property type="entry name" value="SODIUM/CHLORIDE DEPENDENT TRANSPORTER"/>
    <property type="match status" value="1"/>
</dbReference>
<dbReference type="GO" id="GO:0035725">
    <property type="term" value="P:sodium ion transmembrane transport"/>
    <property type="evidence" value="ECO:0007669"/>
    <property type="project" value="TreeGrafter"/>
</dbReference>
<keyword evidence="9" id="KW-1185">Reference proteome</keyword>
<feature type="binding site" evidence="6">
    <location>
        <position position="325"/>
    </location>
    <ligand>
        <name>Na(+)</name>
        <dbReference type="ChEBI" id="CHEBI:29101"/>
        <label>1</label>
    </ligand>
</feature>
<dbReference type="PROSITE" id="PS50267">
    <property type="entry name" value="NA_NEUROTRAN_SYMP_3"/>
    <property type="match status" value="1"/>
</dbReference>
<sequence length="671" mass="75184">MDPEKPENISPNHDDIRSHLITSSLSPHHQYNDKSNTLSVSMRSKGGIKSNVSDESYENSYRYLKSGQLTARPKKERWSSRAEYILSLVGYAVGFGNVWRFSYYVQLNGGGAFLIPYFLMLFILGVPAFYLEVHIGKISQVGPLNAMHRLVPPFCGVGLAAIVTMIYITFNYSLLIAYVLFYLFSSFQNPPAWSSLAYCGNISRINDSLLRQACNKSAPTLFYYSSVAGVTSTIEDTTGFSWKLMLCIIGAWLLIFLCTFKGIKSFGKIAYVTTIFPYIVLTVLLIRGATFEGAGEGLKALFYPNLKLLLNFKVWLQAGSQIFFSLSLGTGGNIVLASHLDQKTNVFPSVIFVSLVNSGTSIFSGIVVFMILGHNAHLRGESVQDIVAGPGLVFIAVASALLDTPPAPLWSVLFFLMMLSLGLSSQFPSIQSLTEAARSLPYMSKVHETIISFIICSIFTVCSVIFVLGNGQYIFGLIDEFAASYSLFVVIFFEFIGVAWFFGVNKILWYQTGEIIVTAATSRLARIRSNKWFKGFTLYFWSISWIIVAPLVMIVIFSGSLIYQLTGRPKYTAFQNYTQVQVHYPIWSLAVIVFIILSTIIPVPLGMLYEYKELWHMIKNSLFSVRRRIMRISYKLGLTQTQDYAVDDTMDHIVHYSANEDSVSLVKNKEH</sequence>
<dbReference type="Pfam" id="PF00209">
    <property type="entry name" value="SNF"/>
    <property type="match status" value="1"/>
</dbReference>
<dbReference type="GO" id="GO:0006865">
    <property type="term" value="P:amino acid transport"/>
    <property type="evidence" value="ECO:0007669"/>
    <property type="project" value="TreeGrafter"/>
</dbReference>
<dbReference type="EMBL" id="JAKMXF010000188">
    <property type="protein sequence ID" value="KAI6655521.1"/>
    <property type="molecule type" value="Genomic_DNA"/>
</dbReference>
<feature type="binding site" evidence="6">
    <location>
        <position position="92"/>
    </location>
    <ligand>
        <name>Na(+)</name>
        <dbReference type="ChEBI" id="CHEBI:29101"/>
        <label>1</label>
    </ligand>
</feature>
<feature type="transmembrane region" description="Helical" evidence="7">
    <location>
        <begin position="84"/>
        <end position="102"/>
    </location>
</feature>
<feature type="binding site" evidence="6">
    <location>
        <position position="425"/>
    </location>
    <ligand>
        <name>Na(+)</name>
        <dbReference type="ChEBI" id="CHEBI:29101"/>
        <label>1</label>
    </ligand>
</feature>
<feature type="binding site" evidence="6">
    <location>
        <position position="90"/>
    </location>
    <ligand>
        <name>Na(+)</name>
        <dbReference type="ChEBI" id="CHEBI:29101"/>
        <label>1</label>
    </ligand>
</feature>
<feature type="binding site" evidence="6">
    <location>
        <position position="97"/>
    </location>
    <ligand>
        <name>Na(+)</name>
        <dbReference type="ChEBI" id="CHEBI:29101"/>
        <label>1</label>
    </ligand>
</feature>
<evidence type="ECO:0000256" key="3">
    <source>
        <dbReference type="ARBA" id="ARBA00022692"/>
    </source>
</evidence>
<dbReference type="PRINTS" id="PR00176">
    <property type="entry name" value="NANEUSMPORT"/>
</dbReference>
<feature type="transmembrane region" description="Helical" evidence="7">
    <location>
        <begin position="409"/>
        <end position="430"/>
    </location>
</feature>
<dbReference type="GO" id="GO:0005886">
    <property type="term" value="C:plasma membrane"/>
    <property type="evidence" value="ECO:0007669"/>
    <property type="project" value="TreeGrafter"/>
</dbReference>
<evidence type="ECO:0000313" key="8">
    <source>
        <dbReference type="EMBL" id="KAI6655521.1"/>
    </source>
</evidence>
<reference evidence="8 9" key="1">
    <citation type="journal article" date="2023" name="BMC Biol.">
        <title>The compact genome of the sponge Oopsacas minuta (Hexactinellida) is lacking key metazoan core genes.</title>
        <authorList>
            <person name="Santini S."/>
            <person name="Schenkelaars Q."/>
            <person name="Jourda C."/>
            <person name="Duchesne M."/>
            <person name="Belahbib H."/>
            <person name="Rocher C."/>
            <person name="Selva M."/>
            <person name="Riesgo A."/>
            <person name="Vervoort M."/>
            <person name="Leys S.P."/>
            <person name="Kodjabachian L."/>
            <person name="Le Bivic A."/>
            <person name="Borchiellini C."/>
            <person name="Claverie J.M."/>
            <person name="Renard E."/>
        </authorList>
    </citation>
    <scope>NUCLEOTIDE SEQUENCE [LARGE SCALE GENOMIC DNA]</scope>
    <source>
        <strain evidence="8">SPO-2</strain>
    </source>
</reference>
<feature type="transmembrane region" description="Helical" evidence="7">
    <location>
        <begin position="383"/>
        <end position="402"/>
    </location>
</feature>
<dbReference type="Proteomes" id="UP001165289">
    <property type="component" value="Unassembled WGS sequence"/>
</dbReference>
<feature type="binding site" evidence="6">
    <location>
        <position position="93"/>
    </location>
    <ligand>
        <name>Na(+)</name>
        <dbReference type="ChEBI" id="CHEBI:29101"/>
        <label>1</label>
    </ligand>
</feature>
<protein>
    <submittedName>
        <fullName evidence="8">Sodium- and chloride-dependent betaine transporter-like</fullName>
    </submittedName>
</protein>
<keyword evidence="4 7" id="KW-1133">Transmembrane helix</keyword>
<feature type="transmembrane region" description="Helical" evidence="7">
    <location>
        <begin position="154"/>
        <end position="184"/>
    </location>
</feature>
<feature type="transmembrane region" description="Helical" evidence="7">
    <location>
        <begin position="240"/>
        <end position="257"/>
    </location>
</feature>
<feature type="transmembrane region" description="Helical" evidence="7">
    <location>
        <begin position="349"/>
        <end position="371"/>
    </location>
</feature>
<evidence type="ECO:0000256" key="1">
    <source>
        <dbReference type="ARBA" id="ARBA00004141"/>
    </source>
</evidence>
<dbReference type="SUPFAM" id="SSF161070">
    <property type="entry name" value="SNF-like"/>
    <property type="match status" value="1"/>
</dbReference>
<evidence type="ECO:0000313" key="9">
    <source>
        <dbReference type="Proteomes" id="UP001165289"/>
    </source>
</evidence>
<gene>
    <name evidence="8" type="ORF">LOD99_2020</name>
</gene>
<dbReference type="InterPro" id="IPR000175">
    <property type="entry name" value="Na/ntran_symport"/>
</dbReference>
<dbReference type="PANTHER" id="PTHR11616:SF240">
    <property type="entry name" value="BLOATED TUBULES, ISOFORM B-RELATED"/>
    <property type="match status" value="1"/>
</dbReference>
<feature type="transmembrane region" description="Helical" evidence="7">
    <location>
        <begin position="450"/>
        <end position="469"/>
    </location>
</feature>
<evidence type="ECO:0000256" key="2">
    <source>
        <dbReference type="ARBA" id="ARBA00022448"/>
    </source>
</evidence>